<dbReference type="InterPro" id="IPR001789">
    <property type="entry name" value="Sig_transdc_resp-reg_receiver"/>
</dbReference>
<name>A0ABR6Z2J4_9BURK</name>
<proteinExistence type="predicted"/>
<feature type="domain" description="Response regulatory" evidence="3">
    <location>
        <begin position="3"/>
        <end position="122"/>
    </location>
</feature>
<sequence length="176" mass="20160">MYKILLLDDEQNVLLALQRSLKSVAKEMEMTMELFNSPQEAIKRLSNTAFDFIISDYHMPGMNGIQFLSIAKEMQPHAIRLMLSASAEFKTILGAINDAEVFRYIAKPWNQDELLETIQLAATRRQQIMEDQTLADELRLQRGVITPQEHELKRLEETEPGITKVKWGPDGSVLLD</sequence>
<organism evidence="4 5">
    <name type="scientific">Undibacterium umbellatum</name>
    <dbReference type="NCBI Taxonomy" id="2762300"/>
    <lineage>
        <taxon>Bacteria</taxon>
        <taxon>Pseudomonadati</taxon>
        <taxon>Pseudomonadota</taxon>
        <taxon>Betaproteobacteria</taxon>
        <taxon>Burkholderiales</taxon>
        <taxon>Oxalobacteraceae</taxon>
        <taxon>Undibacterium</taxon>
    </lineage>
</organism>
<dbReference type="InterPro" id="IPR050595">
    <property type="entry name" value="Bact_response_regulator"/>
</dbReference>
<dbReference type="SUPFAM" id="SSF52172">
    <property type="entry name" value="CheY-like"/>
    <property type="match status" value="1"/>
</dbReference>
<comment type="caution">
    <text evidence="4">The sequence shown here is derived from an EMBL/GenBank/DDBJ whole genome shotgun (WGS) entry which is preliminary data.</text>
</comment>
<keyword evidence="1 2" id="KW-0597">Phosphoprotein</keyword>
<evidence type="ECO:0000256" key="2">
    <source>
        <dbReference type="PROSITE-ProRule" id="PRU00169"/>
    </source>
</evidence>
<dbReference type="PANTHER" id="PTHR44591">
    <property type="entry name" value="STRESS RESPONSE REGULATOR PROTEIN 1"/>
    <property type="match status" value="1"/>
</dbReference>
<dbReference type="CDD" id="cd17569">
    <property type="entry name" value="REC_HupR-like"/>
    <property type="match status" value="1"/>
</dbReference>
<feature type="modified residue" description="4-aspartylphosphate" evidence="2">
    <location>
        <position position="56"/>
    </location>
</feature>
<dbReference type="Gene3D" id="3.40.50.2300">
    <property type="match status" value="1"/>
</dbReference>
<evidence type="ECO:0000256" key="1">
    <source>
        <dbReference type="ARBA" id="ARBA00022553"/>
    </source>
</evidence>
<protein>
    <submittedName>
        <fullName evidence="4">Response regulator</fullName>
    </submittedName>
</protein>
<evidence type="ECO:0000313" key="4">
    <source>
        <dbReference type="EMBL" id="MBC3905955.1"/>
    </source>
</evidence>
<dbReference type="Proteomes" id="UP000646911">
    <property type="component" value="Unassembled WGS sequence"/>
</dbReference>
<dbReference type="RefSeq" id="WP_186951218.1">
    <property type="nucleotide sequence ID" value="NZ_JACOFX010000001.1"/>
</dbReference>
<gene>
    <name evidence="4" type="ORF">H8L47_00100</name>
</gene>
<dbReference type="Pfam" id="PF00072">
    <property type="entry name" value="Response_reg"/>
    <property type="match status" value="1"/>
</dbReference>
<evidence type="ECO:0000259" key="3">
    <source>
        <dbReference type="PROSITE" id="PS50110"/>
    </source>
</evidence>
<accession>A0ABR6Z2J4</accession>
<dbReference type="PROSITE" id="PS50110">
    <property type="entry name" value="RESPONSE_REGULATORY"/>
    <property type="match status" value="1"/>
</dbReference>
<dbReference type="PANTHER" id="PTHR44591:SF3">
    <property type="entry name" value="RESPONSE REGULATORY DOMAIN-CONTAINING PROTEIN"/>
    <property type="match status" value="1"/>
</dbReference>
<dbReference type="EMBL" id="JACOFX010000001">
    <property type="protein sequence ID" value="MBC3905955.1"/>
    <property type="molecule type" value="Genomic_DNA"/>
</dbReference>
<evidence type="ECO:0000313" key="5">
    <source>
        <dbReference type="Proteomes" id="UP000646911"/>
    </source>
</evidence>
<reference evidence="4 5" key="1">
    <citation type="submission" date="2020-08" db="EMBL/GenBank/DDBJ databases">
        <title>Novel species isolated from subtropical streams in China.</title>
        <authorList>
            <person name="Lu H."/>
        </authorList>
    </citation>
    <scope>NUCLEOTIDE SEQUENCE [LARGE SCALE GENOMIC DNA]</scope>
    <source>
        <strain evidence="4 5">NL8W</strain>
    </source>
</reference>
<dbReference type="SMART" id="SM00448">
    <property type="entry name" value="REC"/>
    <property type="match status" value="1"/>
</dbReference>
<keyword evidence="5" id="KW-1185">Reference proteome</keyword>
<dbReference type="InterPro" id="IPR011006">
    <property type="entry name" value="CheY-like_superfamily"/>
</dbReference>